<dbReference type="AlphaFoldDB" id="A0A7J3Y1A8"/>
<dbReference type="PRINTS" id="PR00033">
    <property type="entry name" value="HTHASNC"/>
</dbReference>
<comment type="caution">
    <text evidence="2">The sequence shown here is derived from an EMBL/GenBank/DDBJ whole genome shotgun (WGS) entry which is preliminary data.</text>
</comment>
<dbReference type="Gene3D" id="1.10.10.10">
    <property type="entry name" value="Winged helix-like DNA-binding domain superfamily/Winged helix DNA-binding domain"/>
    <property type="match status" value="1"/>
</dbReference>
<evidence type="ECO:0000259" key="1">
    <source>
        <dbReference type="Pfam" id="PF13404"/>
    </source>
</evidence>
<organism evidence="2">
    <name type="scientific">Thermogladius calderae</name>
    <dbReference type="NCBI Taxonomy" id="1200300"/>
    <lineage>
        <taxon>Archaea</taxon>
        <taxon>Thermoproteota</taxon>
        <taxon>Thermoprotei</taxon>
        <taxon>Desulfurococcales</taxon>
        <taxon>Desulfurococcaceae</taxon>
        <taxon>Thermogladius</taxon>
    </lineage>
</organism>
<dbReference type="Pfam" id="PF13404">
    <property type="entry name" value="HTH_AsnC-type"/>
    <property type="match status" value="1"/>
</dbReference>
<accession>A0A7J3Y1A8</accession>
<dbReference type="InterPro" id="IPR000485">
    <property type="entry name" value="AsnC-type_HTH_dom"/>
</dbReference>
<gene>
    <name evidence="2" type="ORF">ENM60_06855</name>
</gene>
<reference evidence="2" key="1">
    <citation type="journal article" date="2020" name="mSystems">
        <title>Genome- and Community-Level Interaction Insights into Carbon Utilization and Element Cycling Functions of Hydrothermarchaeota in Hydrothermal Sediment.</title>
        <authorList>
            <person name="Zhou Z."/>
            <person name="Liu Y."/>
            <person name="Xu W."/>
            <person name="Pan J."/>
            <person name="Luo Z.H."/>
            <person name="Li M."/>
        </authorList>
    </citation>
    <scope>NUCLEOTIDE SEQUENCE [LARGE SCALE GENOMIC DNA]</scope>
    <source>
        <strain evidence="2">SpSt-110</strain>
    </source>
</reference>
<proteinExistence type="predicted"/>
<protein>
    <submittedName>
        <fullName evidence="2">AsnC family transcriptional regulator</fullName>
    </submittedName>
</protein>
<dbReference type="InterPro" id="IPR036388">
    <property type="entry name" value="WH-like_DNA-bd_sf"/>
</dbReference>
<feature type="domain" description="HTH asnC-type" evidence="1">
    <location>
        <begin position="8"/>
        <end position="45"/>
    </location>
</feature>
<dbReference type="GO" id="GO:0043565">
    <property type="term" value="F:sequence-specific DNA binding"/>
    <property type="evidence" value="ECO:0007669"/>
    <property type="project" value="InterPro"/>
</dbReference>
<name>A0A7J3Y1A8_9CREN</name>
<sequence>MEQSLNQDDRRLVASLIENARPNISAISKVTGLSPTSIRNRLKRLMSREQLVFKPLFSAALLGNNAALLRIKGGRREVLLRIMLNCNRVLGVMVVNDNELIAMVYGRDKKEIASLVSVIKYLSGEIDEIEIHYGKLPNDYMIPLRNNSPNCYSYLNHTDIYSFCGNCLPSLRRR</sequence>
<evidence type="ECO:0000313" key="2">
    <source>
        <dbReference type="EMBL" id="HHP68479.1"/>
    </source>
</evidence>
<dbReference type="EMBL" id="DRYK01000089">
    <property type="protein sequence ID" value="HHP68479.1"/>
    <property type="molecule type" value="Genomic_DNA"/>
</dbReference>